<evidence type="ECO:0000256" key="2">
    <source>
        <dbReference type="ARBA" id="ARBA00013025"/>
    </source>
</evidence>
<comment type="similarity">
    <text evidence="1 10">Belongs to the folylpolyglutamate synthase family.</text>
</comment>
<dbReference type="InterPro" id="IPR036565">
    <property type="entry name" value="Mur-like_cat_sf"/>
</dbReference>
<dbReference type="Gene3D" id="3.90.190.20">
    <property type="entry name" value="Mur ligase, C-terminal domain"/>
    <property type="match status" value="1"/>
</dbReference>
<gene>
    <name evidence="13" type="ORF">GCM10009824_03510</name>
</gene>
<keyword evidence="4" id="KW-0479">Metal-binding</keyword>
<keyword evidence="3 10" id="KW-0436">Ligase</keyword>
<feature type="domain" description="Mur ligase C-terminal" evidence="11">
    <location>
        <begin position="313"/>
        <end position="443"/>
    </location>
</feature>
<keyword evidence="14" id="KW-1185">Reference proteome</keyword>
<evidence type="ECO:0000256" key="10">
    <source>
        <dbReference type="PIRNR" id="PIRNR001563"/>
    </source>
</evidence>
<dbReference type="SUPFAM" id="SSF53623">
    <property type="entry name" value="MurD-like peptide ligases, catalytic domain"/>
    <property type="match status" value="1"/>
</dbReference>
<dbReference type="PIRSF" id="PIRSF001563">
    <property type="entry name" value="Folylpolyglu_synth"/>
    <property type="match status" value="1"/>
</dbReference>
<proteinExistence type="inferred from homology"/>
<evidence type="ECO:0000256" key="5">
    <source>
        <dbReference type="ARBA" id="ARBA00022741"/>
    </source>
</evidence>
<accession>A0ABN2XG08</accession>
<comment type="caution">
    <text evidence="13">The sequence shown here is derived from an EMBL/GenBank/DDBJ whole genome shotgun (WGS) entry which is preliminary data.</text>
</comment>
<dbReference type="InterPro" id="IPR013221">
    <property type="entry name" value="Mur_ligase_cen"/>
</dbReference>
<dbReference type="Gene3D" id="3.40.1190.10">
    <property type="entry name" value="Mur-like, catalytic domain"/>
    <property type="match status" value="1"/>
</dbReference>
<evidence type="ECO:0000256" key="8">
    <source>
        <dbReference type="ARBA" id="ARBA00030592"/>
    </source>
</evidence>
<evidence type="ECO:0000313" key="13">
    <source>
        <dbReference type="EMBL" id="GAA2109495.1"/>
    </source>
</evidence>
<keyword evidence="6 10" id="KW-0067">ATP-binding</keyword>
<dbReference type="Pfam" id="PF02875">
    <property type="entry name" value="Mur_ligase_C"/>
    <property type="match status" value="1"/>
</dbReference>
<dbReference type="EC" id="6.3.2.17" evidence="2"/>
<name>A0ABN2XG08_9MICC</name>
<keyword evidence="5 10" id="KW-0547">Nucleotide-binding</keyword>
<dbReference type="PANTHER" id="PTHR11136:SF0">
    <property type="entry name" value="DIHYDROFOLATE SYNTHETASE-RELATED"/>
    <property type="match status" value="1"/>
</dbReference>
<sequence length="456" mass="49049">MSDAWNVSPPHTVEEVYAELLDRAPENQMAPRLDAVQRAVDILGNPEKSAPVIHITGTNGKTSTARMVESLLLAHDLRVGRYTSPHLERVTERISLGGKPVADETFVRIYGEIAPYLQLVDTELAEREESRLTFFEVLTILAFAVFADEPVDVMVLEVGIGGSWDATNVADAAVSIVTPVDLDHTEMLGDTLQDIALEKAGIIKSGGFLISAAQDPAVAQILLERAQEVGAQFRFEGVEFGVRGRTIAVGGQIMAVQGLAAEYIDLMLPLFGEHQAENAALAIAAVEALLGGGDRPLNQELLVTGLGAVTSPGRLELARKAPPVLLDAAHNPHGLKASAQAVRESFTFAKLNLVVGILREKDVETMLRVLAEEYSEYELELWCSHSRSPRAIPPEELADIAADMGFDEDMVHAQDRLDDAIASAVQDAADRQEFDGAILITGSITVVGEARALLGL</sequence>
<evidence type="ECO:0000256" key="1">
    <source>
        <dbReference type="ARBA" id="ARBA00008276"/>
    </source>
</evidence>
<evidence type="ECO:0000256" key="3">
    <source>
        <dbReference type="ARBA" id="ARBA00022598"/>
    </source>
</evidence>
<dbReference type="SUPFAM" id="SSF53244">
    <property type="entry name" value="MurD-like peptide ligases, peptide-binding domain"/>
    <property type="match status" value="1"/>
</dbReference>
<evidence type="ECO:0000259" key="12">
    <source>
        <dbReference type="Pfam" id="PF08245"/>
    </source>
</evidence>
<keyword evidence="7" id="KW-0460">Magnesium</keyword>
<dbReference type="InterPro" id="IPR036615">
    <property type="entry name" value="Mur_ligase_C_dom_sf"/>
</dbReference>
<evidence type="ECO:0000256" key="9">
    <source>
        <dbReference type="ARBA" id="ARBA00047493"/>
    </source>
</evidence>
<dbReference type="InterPro" id="IPR004101">
    <property type="entry name" value="Mur_ligase_C"/>
</dbReference>
<evidence type="ECO:0000256" key="6">
    <source>
        <dbReference type="ARBA" id="ARBA00022840"/>
    </source>
</evidence>
<dbReference type="NCBIfam" id="TIGR01499">
    <property type="entry name" value="folC"/>
    <property type="match status" value="1"/>
</dbReference>
<evidence type="ECO:0000256" key="4">
    <source>
        <dbReference type="ARBA" id="ARBA00022723"/>
    </source>
</evidence>
<dbReference type="Pfam" id="PF08245">
    <property type="entry name" value="Mur_ligase_M"/>
    <property type="match status" value="1"/>
</dbReference>
<evidence type="ECO:0000259" key="11">
    <source>
        <dbReference type="Pfam" id="PF02875"/>
    </source>
</evidence>
<organism evidence="13 14">
    <name type="scientific">Kocuria atrinae</name>
    <dbReference type="NCBI Taxonomy" id="592377"/>
    <lineage>
        <taxon>Bacteria</taxon>
        <taxon>Bacillati</taxon>
        <taxon>Actinomycetota</taxon>
        <taxon>Actinomycetes</taxon>
        <taxon>Micrococcales</taxon>
        <taxon>Micrococcaceae</taxon>
        <taxon>Kocuria</taxon>
    </lineage>
</organism>
<reference evidence="13 14" key="1">
    <citation type="journal article" date="2019" name="Int. J. Syst. Evol. Microbiol.">
        <title>The Global Catalogue of Microorganisms (GCM) 10K type strain sequencing project: providing services to taxonomists for standard genome sequencing and annotation.</title>
        <authorList>
            <consortium name="The Broad Institute Genomics Platform"/>
            <consortium name="The Broad Institute Genome Sequencing Center for Infectious Disease"/>
            <person name="Wu L."/>
            <person name="Ma J."/>
        </authorList>
    </citation>
    <scope>NUCLEOTIDE SEQUENCE [LARGE SCALE GENOMIC DNA]</scope>
    <source>
        <strain evidence="13 14">JCM 15914</strain>
    </source>
</reference>
<evidence type="ECO:0000313" key="14">
    <source>
        <dbReference type="Proteomes" id="UP001500166"/>
    </source>
</evidence>
<comment type="catalytic activity">
    <reaction evidence="9">
        <text>(6S)-5,6,7,8-tetrahydrofolyl-(gamma-L-Glu)(n) + L-glutamate + ATP = (6S)-5,6,7,8-tetrahydrofolyl-(gamma-L-Glu)(n+1) + ADP + phosphate + H(+)</text>
        <dbReference type="Rhea" id="RHEA:10580"/>
        <dbReference type="Rhea" id="RHEA-COMP:14738"/>
        <dbReference type="Rhea" id="RHEA-COMP:14740"/>
        <dbReference type="ChEBI" id="CHEBI:15378"/>
        <dbReference type="ChEBI" id="CHEBI:29985"/>
        <dbReference type="ChEBI" id="CHEBI:30616"/>
        <dbReference type="ChEBI" id="CHEBI:43474"/>
        <dbReference type="ChEBI" id="CHEBI:141005"/>
        <dbReference type="ChEBI" id="CHEBI:456216"/>
        <dbReference type="EC" id="6.3.2.17"/>
    </reaction>
</comment>
<dbReference type="PANTHER" id="PTHR11136">
    <property type="entry name" value="FOLYLPOLYGLUTAMATE SYNTHASE-RELATED"/>
    <property type="match status" value="1"/>
</dbReference>
<feature type="domain" description="Mur ligase central" evidence="12">
    <location>
        <begin position="55"/>
        <end position="286"/>
    </location>
</feature>
<evidence type="ECO:0000256" key="7">
    <source>
        <dbReference type="ARBA" id="ARBA00022842"/>
    </source>
</evidence>
<dbReference type="RefSeq" id="WP_344223345.1">
    <property type="nucleotide sequence ID" value="NZ_BAAAQA010000002.1"/>
</dbReference>
<protein>
    <recommendedName>
        <fullName evidence="2">tetrahydrofolate synthase</fullName>
        <ecNumber evidence="2">6.3.2.17</ecNumber>
    </recommendedName>
    <alternativeName>
        <fullName evidence="8">Tetrahydrofolylpolyglutamate synthase</fullName>
    </alternativeName>
</protein>
<dbReference type="InterPro" id="IPR001645">
    <property type="entry name" value="Folylpolyglutamate_synth"/>
</dbReference>
<dbReference type="Proteomes" id="UP001500166">
    <property type="component" value="Unassembled WGS sequence"/>
</dbReference>
<dbReference type="EMBL" id="BAAAQA010000002">
    <property type="protein sequence ID" value="GAA2109495.1"/>
    <property type="molecule type" value="Genomic_DNA"/>
</dbReference>